<dbReference type="Gene3D" id="1.10.1450.10">
    <property type="entry name" value="Tetraspanin"/>
    <property type="match status" value="1"/>
</dbReference>
<evidence type="ECO:0000256" key="5">
    <source>
        <dbReference type="SAM" id="Phobius"/>
    </source>
</evidence>
<evidence type="ECO:0000256" key="2">
    <source>
        <dbReference type="ARBA" id="ARBA00022692"/>
    </source>
</evidence>
<gene>
    <name evidence="6" type="ORF">OXX778_LOCUS22793</name>
</gene>
<organism evidence="6 7">
    <name type="scientific">Brachionus calyciflorus</name>
    <dbReference type="NCBI Taxonomy" id="104777"/>
    <lineage>
        <taxon>Eukaryota</taxon>
        <taxon>Metazoa</taxon>
        <taxon>Spiralia</taxon>
        <taxon>Gnathifera</taxon>
        <taxon>Rotifera</taxon>
        <taxon>Eurotatoria</taxon>
        <taxon>Monogononta</taxon>
        <taxon>Pseudotrocha</taxon>
        <taxon>Ploima</taxon>
        <taxon>Brachionidae</taxon>
        <taxon>Brachionus</taxon>
    </lineage>
</organism>
<accession>A0A814RWT4</accession>
<dbReference type="InterPro" id="IPR008952">
    <property type="entry name" value="Tetraspanin_EC2_sf"/>
</dbReference>
<sequence length="226" mass="25211">MFLNAFLLILGLVVFITAAVLKWSTILNKFTNIKGIDVLVKAGSINTISLVLLIIGGFIILLALFGLFGSKYKKTFFLKIYEVIIILLFLANGISILVLIFDSNKIEKEFKKQFNSTVFEIVDDFNNNKTYTEKCDLSYAVSEIFKCCGSNSPMDFNGTDLAKICCYKSQVGTPGCTNIVVDKIKSNAFYLLIIPSCIILATELTNIILVPILIRKIRSPSSKYQK</sequence>
<dbReference type="SUPFAM" id="SSF48652">
    <property type="entry name" value="Tetraspanin"/>
    <property type="match status" value="1"/>
</dbReference>
<keyword evidence="7" id="KW-1185">Reference proteome</keyword>
<name>A0A814RWT4_9BILA</name>
<dbReference type="OrthoDB" id="10515957at2759"/>
<dbReference type="Proteomes" id="UP000663879">
    <property type="component" value="Unassembled WGS sequence"/>
</dbReference>
<evidence type="ECO:0000313" key="6">
    <source>
        <dbReference type="EMBL" id="CAF1138478.1"/>
    </source>
</evidence>
<dbReference type="GO" id="GO:0005886">
    <property type="term" value="C:plasma membrane"/>
    <property type="evidence" value="ECO:0007669"/>
    <property type="project" value="TreeGrafter"/>
</dbReference>
<protein>
    <recommendedName>
        <fullName evidence="8">Tetraspanin</fullName>
    </recommendedName>
</protein>
<feature type="transmembrane region" description="Helical" evidence="5">
    <location>
        <begin position="188"/>
        <end position="214"/>
    </location>
</feature>
<evidence type="ECO:0000256" key="1">
    <source>
        <dbReference type="ARBA" id="ARBA00004141"/>
    </source>
</evidence>
<keyword evidence="4 5" id="KW-0472">Membrane</keyword>
<reference evidence="6" key="1">
    <citation type="submission" date="2021-02" db="EMBL/GenBank/DDBJ databases">
        <authorList>
            <person name="Nowell W R."/>
        </authorList>
    </citation>
    <scope>NUCLEOTIDE SEQUENCE</scope>
    <source>
        <strain evidence="6">Ploen Becks lab</strain>
    </source>
</reference>
<evidence type="ECO:0008006" key="8">
    <source>
        <dbReference type="Google" id="ProtNLM"/>
    </source>
</evidence>
<dbReference type="Pfam" id="PF00335">
    <property type="entry name" value="Tetraspanin"/>
    <property type="match status" value="1"/>
</dbReference>
<dbReference type="PANTHER" id="PTHR19282">
    <property type="entry name" value="TETRASPANIN"/>
    <property type="match status" value="1"/>
</dbReference>
<comment type="subcellular location">
    <subcellularLocation>
        <location evidence="1">Membrane</location>
        <topology evidence="1">Multi-pass membrane protein</topology>
    </subcellularLocation>
</comment>
<dbReference type="InterPro" id="IPR018499">
    <property type="entry name" value="Tetraspanin/Peripherin"/>
</dbReference>
<evidence type="ECO:0000313" key="7">
    <source>
        <dbReference type="Proteomes" id="UP000663879"/>
    </source>
</evidence>
<dbReference type="PANTHER" id="PTHR19282:SF534">
    <property type="entry name" value="TETRASPANIN FAMILY-RELATED"/>
    <property type="match status" value="1"/>
</dbReference>
<comment type="caution">
    <text evidence="6">The sequence shown here is derived from an EMBL/GenBank/DDBJ whole genome shotgun (WGS) entry which is preliminary data.</text>
</comment>
<evidence type="ECO:0000256" key="3">
    <source>
        <dbReference type="ARBA" id="ARBA00022989"/>
    </source>
</evidence>
<dbReference type="EMBL" id="CAJNOC010010289">
    <property type="protein sequence ID" value="CAF1138478.1"/>
    <property type="molecule type" value="Genomic_DNA"/>
</dbReference>
<evidence type="ECO:0000256" key="4">
    <source>
        <dbReference type="ARBA" id="ARBA00023136"/>
    </source>
</evidence>
<feature type="transmembrane region" description="Helical" evidence="5">
    <location>
        <begin position="45"/>
        <end position="68"/>
    </location>
</feature>
<feature type="transmembrane region" description="Helical" evidence="5">
    <location>
        <begin position="80"/>
        <end position="101"/>
    </location>
</feature>
<keyword evidence="2 5" id="KW-0812">Transmembrane</keyword>
<dbReference type="AlphaFoldDB" id="A0A814RWT4"/>
<keyword evidence="3 5" id="KW-1133">Transmembrane helix</keyword>
<proteinExistence type="predicted"/>